<keyword evidence="4" id="KW-1185">Reference proteome</keyword>
<evidence type="ECO:0000313" key="3">
    <source>
        <dbReference type="EMBL" id="MEH2553630.1"/>
    </source>
</evidence>
<dbReference type="InterPro" id="IPR001173">
    <property type="entry name" value="Glyco_trans_2-like"/>
</dbReference>
<dbReference type="SUPFAM" id="SSF53448">
    <property type="entry name" value="Nucleotide-diphospho-sugar transferases"/>
    <property type="match status" value="1"/>
</dbReference>
<organism evidence="3 4">
    <name type="scientific">Bradyrhizobium algeriense</name>
    <dbReference type="NCBI Taxonomy" id="634784"/>
    <lineage>
        <taxon>Bacteria</taxon>
        <taxon>Pseudomonadati</taxon>
        <taxon>Pseudomonadota</taxon>
        <taxon>Alphaproteobacteria</taxon>
        <taxon>Hyphomicrobiales</taxon>
        <taxon>Nitrobacteraceae</taxon>
        <taxon>Bradyrhizobium</taxon>
    </lineage>
</organism>
<comment type="caution">
    <text evidence="3">The sequence shown here is derived from an EMBL/GenBank/DDBJ whole genome shotgun (WGS) entry which is preliminary data.</text>
</comment>
<sequence>MADTTVPAKDASWSSGLSLTAIILTYDEELHIERCIRSLKPVASRIYVVDSFSTDATVEIARREGAEVVQRKFKNQADQFQWALDNLPTDTDWVMRIDADEYISAELATSMTTRIPRAPASVSGFYVDRLVVFLGRPIRHGGFYPMRVLKIWRTGLGRVEQRWIDEYCVVKQGLVDYCPGDLIDENLRDLTWWTDKHNKYSSRRVIDLLDYELQLGLSQHALSGNVSRRQVVYHRIKARIYPALPPYFRALAYYLYRYVFRLGFLDGQQGLVFCFLQALWNLFLVDAKLYEARRMIAAKGLESFIEHLRDAQGLDVGPPRLESEPRRSA</sequence>
<dbReference type="Gene3D" id="3.90.550.10">
    <property type="entry name" value="Spore Coat Polysaccharide Biosynthesis Protein SpsA, Chain A"/>
    <property type="match status" value="1"/>
</dbReference>
<evidence type="ECO:0000259" key="2">
    <source>
        <dbReference type="Pfam" id="PF00535"/>
    </source>
</evidence>
<dbReference type="InterPro" id="IPR029044">
    <property type="entry name" value="Nucleotide-diphossugar_trans"/>
</dbReference>
<evidence type="ECO:0000313" key="4">
    <source>
        <dbReference type="Proteomes" id="UP001364224"/>
    </source>
</evidence>
<comment type="similarity">
    <text evidence="1">Belongs to the glycosyltransferase 2 family. WaaE/KdtX subfamily.</text>
</comment>
<reference evidence="3 4" key="1">
    <citation type="submission" date="2024-02" db="EMBL/GenBank/DDBJ databases">
        <title>Adaptive strategies in a cosmopolitan and abundant soil bacterium.</title>
        <authorList>
            <person name="Carini P."/>
        </authorList>
    </citation>
    <scope>NUCLEOTIDE SEQUENCE [LARGE SCALE GENOMIC DNA]</scope>
    <source>
        <strain evidence="3 4">AZCC 1608</strain>
    </source>
</reference>
<dbReference type="PANTHER" id="PTHR43630:SF2">
    <property type="entry name" value="GLYCOSYLTRANSFERASE"/>
    <property type="match status" value="1"/>
</dbReference>
<accession>A0ABU8B527</accession>
<proteinExistence type="inferred from homology"/>
<dbReference type="CDD" id="cd02511">
    <property type="entry name" value="Beta4Glucosyltransferase"/>
    <property type="match status" value="1"/>
</dbReference>
<protein>
    <submittedName>
        <fullName evidence="3">Glycosyltransferase involved in cell wall biosynthesis</fullName>
    </submittedName>
</protein>
<dbReference type="Proteomes" id="UP001364224">
    <property type="component" value="Unassembled WGS sequence"/>
</dbReference>
<dbReference type="PANTHER" id="PTHR43630">
    <property type="entry name" value="POLY-BETA-1,6-N-ACETYL-D-GLUCOSAMINE SYNTHASE"/>
    <property type="match status" value="1"/>
</dbReference>
<name>A0ABU8B527_9BRAD</name>
<feature type="domain" description="Glycosyltransferase 2-like" evidence="2">
    <location>
        <begin position="21"/>
        <end position="128"/>
    </location>
</feature>
<dbReference type="EMBL" id="JAZHRV010000001">
    <property type="protein sequence ID" value="MEH2553630.1"/>
    <property type="molecule type" value="Genomic_DNA"/>
</dbReference>
<dbReference type="Pfam" id="PF00535">
    <property type="entry name" value="Glycos_transf_2"/>
    <property type="match status" value="1"/>
</dbReference>
<dbReference type="RefSeq" id="WP_334478150.1">
    <property type="nucleotide sequence ID" value="NZ_JAZHRV010000001.1"/>
</dbReference>
<gene>
    <name evidence="3" type="ORF">V1286_001159</name>
</gene>
<evidence type="ECO:0000256" key="1">
    <source>
        <dbReference type="ARBA" id="ARBA00038494"/>
    </source>
</evidence>